<dbReference type="Pfam" id="PF17802">
    <property type="entry name" value="SpaA"/>
    <property type="match status" value="1"/>
</dbReference>
<dbReference type="InterPro" id="IPR019931">
    <property type="entry name" value="LPXTG_anchor"/>
</dbReference>
<dbReference type="Gene3D" id="2.60.40.740">
    <property type="match status" value="1"/>
</dbReference>
<reference evidence="9 10" key="1">
    <citation type="submission" date="2020-02" db="EMBL/GenBank/DDBJ databases">
        <title>Characterization of vanA genotype vancomycin-resistant Enterococcus saigonensis VE80.</title>
        <authorList>
            <person name="Harada T."/>
            <person name="Motooka D."/>
            <person name="Nakamura S."/>
            <person name="Yamamoto Y."/>
            <person name="Kawahara R."/>
            <person name="Kawatsu K."/>
        </authorList>
    </citation>
    <scope>NUCLEOTIDE SEQUENCE [LARGE SCALE GENOMIC DNA]</scope>
    <source>
        <strain evidence="9 10">VE80</strain>
    </source>
</reference>
<accession>A0A679IGQ4</accession>
<evidence type="ECO:0000259" key="8">
    <source>
        <dbReference type="Pfam" id="PF17802"/>
    </source>
</evidence>
<organism evidence="9 10">
    <name type="scientific">Enterococcus saigonensis</name>
    <dbReference type="NCBI Taxonomy" id="1805431"/>
    <lineage>
        <taxon>Bacteria</taxon>
        <taxon>Bacillati</taxon>
        <taxon>Bacillota</taxon>
        <taxon>Bacilli</taxon>
        <taxon>Lactobacillales</taxon>
        <taxon>Enterococcaceae</taxon>
        <taxon>Enterococcus</taxon>
    </lineage>
</organism>
<dbReference type="KEGG" id="esg:EsVE80_06050"/>
<feature type="transmembrane region" description="Helical" evidence="5">
    <location>
        <begin position="498"/>
        <end position="517"/>
    </location>
</feature>
<keyword evidence="4" id="KW-0572">Peptidoglycan-anchor</keyword>
<evidence type="ECO:0000256" key="3">
    <source>
        <dbReference type="ARBA" id="ARBA00022729"/>
    </source>
</evidence>
<dbReference type="Proteomes" id="UP000502998">
    <property type="component" value="Chromosome"/>
</dbReference>
<keyword evidence="5" id="KW-0472">Membrane</keyword>
<dbReference type="Pfam" id="PF16555">
    <property type="entry name" value="GramPos_pilinD1"/>
    <property type="match status" value="1"/>
</dbReference>
<evidence type="ECO:0000259" key="6">
    <source>
        <dbReference type="Pfam" id="PF00746"/>
    </source>
</evidence>
<dbReference type="InterPro" id="IPR026466">
    <property type="entry name" value="Fim_isopep_form_D2_dom"/>
</dbReference>
<dbReference type="NCBIfam" id="TIGR01167">
    <property type="entry name" value="LPXTG_anchor"/>
    <property type="match status" value="1"/>
</dbReference>
<name>A0A679IGQ4_9ENTE</name>
<feature type="domain" description="Gram-positive cocci surface proteins LPxTG" evidence="6">
    <location>
        <begin position="485"/>
        <end position="524"/>
    </location>
</feature>
<evidence type="ECO:0000313" key="9">
    <source>
        <dbReference type="EMBL" id="BCA85082.1"/>
    </source>
</evidence>
<dbReference type="InterPro" id="IPR032364">
    <property type="entry name" value="GramPos_pilinD1_N"/>
</dbReference>
<gene>
    <name evidence="9" type="primary">fms13</name>
    <name evidence="9" type="ORF">EsVE80_06050</name>
</gene>
<dbReference type="Gene3D" id="2.60.40.10">
    <property type="entry name" value="Immunoglobulins"/>
    <property type="match status" value="2"/>
</dbReference>
<evidence type="ECO:0000256" key="1">
    <source>
        <dbReference type="ARBA" id="ARBA00022512"/>
    </source>
</evidence>
<feature type="domain" description="Gram-positive pilin subunit D1 N-terminal" evidence="7">
    <location>
        <begin position="43"/>
        <end position="211"/>
    </location>
</feature>
<sequence length="526" mass="56153">MKHKSKLFGLLAIITMLVPLFVGGISGGAEEGAPPAVSDTEPSTINMVLHKKEFDSMPKLTENTGELMEFKGKGLNGAGFTAYNITDFVYGLIKDKEVADAAAAITKAQEVAAEIEKGSSIKIGEKTYESLTKMGSKVGDEVTTAKVDGEDGIAKFNGLAYKTGDKHSVYMFIETTIPDNVSTHAAPLIVSLPLTNKDGKYLTTAHLYPKDVTFTDGKDLKTDGLQVVKDEGANKAEHIYGTEVGKEHDFTFKFTIPAKIKDNISYGFTDTPSAGLELVVPAAGINSAVTITPTTGNALVPGTHYEIVKNTDGGFTVDFKVNEAAVQALAGQTFTASYKMVVTDAAEEYQEFGNKITVKVGNQTYPYEAPKLIYGGYKFIKEDQNTKAKLAGAKFVITKRGAAADNALKFTKSGTKYVLDATGSTELVTDENGEINVEGLEYGNYDLHETVAPTDYIKLDAPVQFTIAPDTAEGATLIPSKTVDNVKKGLLPSTGGTGIIAFLAVGAALMAGAFIWYRKSKVNEEV</sequence>
<dbReference type="Pfam" id="PF00746">
    <property type="entry name" value="Gram_pos_anchor"/>
    <property type="match status" value="1"/>
</dbReference>
<keyword evidence="10" id="KW-1185">Reference proteome</keyword>
<dbReference type="NCBIfam" id="TIGR04226">
    <property type="entry name" value="RrgB_K2N_iso_D2"/>
    <property type="match status" value="1"/>
</dbReference>
<dbReference type="EMBL" id="AP022822">
    <property type="protein sequence ID" value="BCA85082.1"/>
    <property type="molecule type" value="Genomic_DNA"/>
</dbReference>
<keyword evidence="2" id="KW-0964">Secreted</keyword>
<proteinExistence type="predicted"/>
<dbReference type="InterPro" id="IPR041033">
    <property type="entry name" value="SpaA_PFL_dom_1"/>
</dbReference>
<evidence type="ECO:0000256" key="4">
    <source>
        <dbReference type="ARBA" id="ARBA00023088"/>
    </source>
</evidence>
<dbReference type="AlphaFoldDB" id="A0A679IGQ4"/>
<keyword evidence="3" id="KW-0732">Signal</keyword>
<feature type="domain" description="SpaA-like prealbumin fold" evidence="8">
    <location>
        <begin position="377"/>
        <end position="470"/>
    </location>
</feature>
<dbReference type="RefSeq" id="WP_173102444.1">
    <property type="nucleotide sequence ID" value="NZ_AP022822.1"/>
</dbReference>
<protein>
    <submittedName>
        <fullName evidence="9">Peptidase</fullName>
    </submittedName>
</protein>
<dbReference type="InterPro" id="IPR048052">
    <property type="entry name" value="FM1-like"/>
</dbReference>
<dbReference type="InterPro" id="IPR013783">
    <property type="entry name" value="Ig-like_fold"/>
</dbReference>
<keyword evidence="5" id="KW-1133">Transmembrane helix</keyword>
<evidence type="ECO:0000256" key="2">
    <source>
        <dbReference type="ARBA" id="ARBA00022525"/>
    </source>
</evidence>
<evidence type="ECO:0000256" key="5">
    <source>
        <dbReference type="SAM" id="Phobius"/>
    </source>
</evidence>
<keyword evidence="1" id="KW-0134">Cell wall</keyword>
<keyword evidence="5" id="KW-0812">Transmembrane</keyword>
<dbReference type="NCBIfam" id="NF033902">
    <property type="entry name" value="iso_D2_wall_anc"/>
    <property type="match status" value="1"/>
</dbReference>
<evidence type="ECO:0000313" key="10">
    <source>
        <dbReference type="Proteomes" id="UP000502998"/>
    </source>
</evidence>
<evidence type="ECO:0000259" key="7">
    <source>
        <dbReference type="Pfam" id="PF16555"/>
    </source>
</evidence>